<feature type="compositionally biased region" description="Polar residues" evidence="6">
    <location>
        <begin position="135"/>
        <end position="147"/>
    </location>
</feature>
<keyword evidence="5 7" id="KW-0472">Membrane</keyword>
<keyword evidence="3 7" id="KW-0812">Transmembrane</keyword>
<evidence type="ECO:0000256" key="6">
    <source>
        <dbReference type="SAM" id="MobiDB-lite"/>
    </source>
</evidence>
<dbReference type="SUPFAM" id="SSF144083">
    <property type="entry name" value="Magnesium transport protein CorA, transmembrane region"/>
    <property type="match status" value="1"/>
</dbReference>
<dbReference type="InterPro" id="IPR002523">
    <property type="entry name" value="MgTranspt_CorA/ZnTranspt_ZntB"/>
</dbReference>
<feature type="transmembrane region" description="Helical" evidence="7">
    <location>
        <begin position="555"/>
        <end position="574"/>
    </location>
</feature>
<comment type="subcellular location">
    <subcellularLocation>
        <location evidence="1">Membrane</location>
        <topology evidence="1">Multi-pass membrane protein</topology>
    </subcellularLocation>
</comment>
<feature type="transmembrane region" description="Helical" evidence="7">
    <location>
        <begin position="586"/>
        <end position="607"/>
    </location>
</feature>
<dbReference type="InterPro" id="IPR044089">
    <property type="entry name" value="Alr1-like"/>
</dbReference>
<dbReference type="GO" id="GO:0015095">
    <property type="term" value="F:magnesium ion transmembrane transporter activity"/>
    <property type="evidence" value="ECO:0007669"/>
    <property type="project" value="InterPro"/>
</dbReference>
<dbReference type="Pfam" id="PF01544">
    <property type="entry name" value="CorA"/>
    <property type="match status" value="1"/>
</dbReference>
<dbReference type="Proteomes" id="UP000887226">
    <property type="component" value="Unassembled WGS sequence"/>
</dbReference>
<dbReference type="InterPro" id="IPR045863">
    <property type="entry name" value="CorA_TM1_TM2"/>
</dbReference>
<proteinExistence type="inferred from homology"/>
<evidence type="ECO:0000313" key="8">
    <source>
        <dbReference type="EMBL" id="KAG9249200.1"/>
    </source>
</evidence>
<evidence type="ECO:0000256" key="1">
    <source>
        <dbReference type="ARBA" id="ARBA00004141"/>
    </source>
</evidence>
<dbReference type="EMBL" id="MU253738">
    <property type="protein sequence ID" value="KAG9249200.1"/>
    <property type="molecule type" value="Genomic_DNA"/>
</dbReference>
<dbReference type="Gene3D" id="1.20.58.340">
    <property type="entry name" value="Magnesium transport protein CorA, transmembrane region"/>
    <property type="match status" value="2"/>
</dbReference>
<sequence>MSDHEGTSLDSNYSTPVPELDDHTFQSPTVQKTRSRRGTANSIMTHPMSPNLAKVNDELLRTKIRDFEEAIVDDEGEGQSPTTNRRLAERRGTVTTIDRSISPPSSVKAFAEVRRREREANEHNAKDFAVDNRSLHSLQHVNSQLSGHSRRTRRYTNESTQRSVASSSKTAENDVCFPVDNETFKGGLDIDFDTLEDFIAEQEQKDMATPASQPRFFHDLRYQKPSSGLITTTDGDFISSGSINEKYAAEEVSHVELNREDHNRFDYFSSLLESTIHGNDLGDLLMPDENIRALFTIPVEEPEDGVWWLNMNNPTEEEIRVICKAFGIHPLTREDISTQEAREKIELFPNYYFASFRSFTVERVDGGKEYTPFNIYVIVFREGTLSFSFSPNAHGQHVRQRITSLKDFVAVSSDWICYALIDDIVDSFAPVINTIEAETDQIDDQVFVARADDMNQFLRKIGMARKNVMGLMKLLGGKADVLRGFTKRCNTNYKVTPRMDIGLYLGDIQDHVVTMMNSLGHFEKMLSRSHSNYLAQLSIDNITQGNNANKVLSKITVLASILVPLNLVCGLFGMNVAVPWKNNESLIPFFGILGSLFFFVLLSLLVAKRFRYL</sequence>
<evidence type="ECO:0000256" key="2">
    <source>
        <dbReference type="ARBA" id="ARBA00009765"/>
    </source>
</evidence>
<dbReference type="CDD" id="cd12829">
    <property type="entry name" value="Alr1p-like"/>
    <property type="match status" value="1"/>
</dbReference>
<organism evidence="8 9">
    <name type="scientific">Calycina marina</name>
    <dbReference type="NCBI Taxonomy" id="1763456"/>
    <lineage>
        <taxon>Eukaryota</taxon>
        <taxon>Fungi</taxon>
        <taxon>Dikarya</taxon>
        <taxon>Ascomycota</taxon>
        <taxon>Pezizomycotina</taxon>
        <taxon>Leotiomycetes</taxon>
        <taxon>Helotiales</taxon>
        <taxon>Pezizellaceae</taxon>
        <taxon>Calycina</taxon>
    </lineage>
</organism>
<comment type="caution">
    <text evidence="8">The sequence shown here is derived from an EMBL/GenBank/DDBJ whole genome shotgun (WGS) entry which is preliminary data.</text>
</comment>
<keyword evidence="4 7" id="KW-1133">Transmembrane helix</keyword>
<evidence type="ECO:0000256" key="5">
    <source>
        <dbReference type="ARBA" id="ARBA00023136"/>
    </source>
</evidence>
<reference evidence="8" key="1">
    <citation type="journal article" date="2021" name="IMA Fungus">
        <title>Genomic characterization of three marine fungi, including Emericellopsis atlantica sp. nov. with signatures of a generalist lifestyle and marine biomass degradation.</title>
        <authorList>
            <person name="Hagestad O.C."/>
            <person name="Hou L."/>
            <person name="Andersen J.H."/>
            <person name="Hansen E.H."/>
            <person name="Altermark B."/>
            <person name="Li C."/>
            <person name="Kuhnert E."/>
            <person name="Cox R.J."/>
            <person name="Crous P.W."/>
            <person name="Spatafora J.W."/>
            <person name="Lail K."/>
            <person name="Amirebrahimi M."/>
            <person name="Lipzen A."/>
            <person name="Pangilinan J."/>
            <person name="Andreopoulos W."/>
            <person name="Hayes R.D."/>
            <person name="Ng V."/>
            <person name="Grigoriev I.V."/>
            <person name="Jackson S.A."/>
            <person name="Sutton T.D.S."/>
            <person name="Dobson A.D.W."/>
            <person name="Rama T."/>
        </authorList>
    </citation>
    <scope>NUCLEOTIDE SEQUENCE</scope>
    <source>
        <strain evidence="8">TRa3180A</strain>
    </source>
</reference>
<feature type="region of interest" description="Disordered" evidence="6">
    <location>
        <begin position="71"/>
        <end position="92"/>
    </location>
</feature>
<dbReference type="SUPFAM" id="SSF143865">
    <property type="entry name" value="CorA soluble domain-like"/>
    <property type="match status" value="1"/>
</dbReference>
<dbReference type="InterPro" id="IPR045861">
    <property type="entry name" value="CorA_cytoplasmic_dom"/>
</dbReference>
<protein>
    <submittedName>
        <fullName evidence="8">Metal ion transporter C27B12.12c</fullName>
    </submittedName>
</protein>
<gene>
    <name evidence="8" type="ORF">BJ878DRAFT_91540</name>
</gene>
<feature type="compositionally biased region" description="Polar residues" evidence="6">
    <location>
        <begin position="157"/>
        <end position="170"/>
    </location>
</feature>
<dbReference type="OrthoDB" id="29879at2759"/>
<feature type="compositionally biased region" description="Polar residues" evidence="6">
    <location>
        <begin position="25"/>
        <end position="44"/>
    </location>
</feature>
<evidence type="ECO:0000256" key="3">
    <source>
        <dbReference type="ARBA" id="ARBA00022692"/>
    </source>
</evidence>
<dbReference type="GO" id="GO:0010961">
    <property type="term" value="P:intracellular magnesium ion homeostasis"/>
    <property type="evidence" value="ECO:0007669"/>
    <property type="project" value="TreeGrafter"/>
</dbReference>
<accession>A0A9P7ZCV9</accession>
<dbReference type="FunFam" id="1.20.58.340:FF:000027">
    <property type="entry name" value="CorA family metal ion transporter (Eurofung)"/>
    <property type="match status" value="1"/>
</dbReference>
<feature type="compositionally biased region" description="Basic and acidic residues" evidence="6">
    <location>
        <begin position="114"/>
        <end position="134"/>
    </location>
</feature>
<dbReference type="AlphaFoldDB" id="A0A9P7ZCV9"/>
<evidence type="ECO:0000256" key="7">
    <source>
        <dbReference type="SAM" id="Phobius"/>
    </source>
</evidence>
<feature type="region of interest" description="Disordered" evidence="6">
    <location>
        <begin position="114"/>
        <end position="172"/>
    </location>
</feature>
<name>A0A9P7ZCV9_9HELO</name>
<evidence type="ECO:0000313" key="9">
    <source>
        <dbReference type="Proteomes" id="UP000887226"/>
    </source>
</evidence>
<evidence type="ECO:0000256" key="4">
    <source>
        <dbReference type="ARBA" id="ARBA00022989"/>
    </source>
</evidence>
<comment type="similarity">
    <text evidence="2">Belongs to the CorA metal ion transporter (MIT) (TC 1.A.35) family.</text>
</comment>
<keyword evidence="9" id="KW-1185">Reference proteome</keyword>
<dbReference type="GO" id="GO:0005886">
    <property type="term" value="C:plasma membrane"/>
    <property type="evidence" value="ECO:0007669"/>
    <property type="project" value="TreeGrafter"/>
</dbReference>
<dbReference type="PANTHER" id="PTHR21535:SF55">
    <property type="entry name" value="MAGNESIUM TRANSPORTER ALR1-RELATED"/>
    <property type="match status" value="1"/>
</dbReference>
<dbReference type="PANTHER" id="PTHR21535">
    <property type="entry name" value="MAGNESIUM AND COBALT TRANSPORT PROTEIN/MITOCHONDRIAL IMPORT INNER MEMBRANE TRANSLOCASE SUBUNIT TIM8"/>
    <property type="match status" value="1"/>
</dbReference>
<feature type="region of interest" description="Disordered" evidence="6">
    <location>
        <begin position="1"/>
        <end position="49"/>
    </location>
</feature>
<dbReference type="Gene3D" id="3.30.460.20">
    <property type="entry name" value="CorA soluble domain-like"/>
    <property type="match status" value="1"/>
</dbReference>